<dbReference type="EMBL" id="MN740356">
    <property type="protein sequence ID" value="QHU02340.1"/>
    <property type="molecule type" value="Genomic_DNA"/>
</dbReference>
<organism evidence="1">
    <name type="scientific">viral metagenome</name>
    <dbReference type="NCBI Taxonomy" id="1070528"/>
    <lineage>
        <taxon>unclassified sequences</taxon>
        <taxon>metagenomes</taxon>
        <taxon>organismal metagenomes</taxon>
    </lineage>
</organism>
<accession>A0A6C0JBZ4</accession>
<dbReference type="AlphaFoldDB" id="A0A6C0JBZ4"/>
<sequence>MNSNIVKLLEKYSFDNQNIHKLMSSEYFEQNVDKTNKKNKIIIRPEVKKYNDFFIPEQDDGLFWCWFIFIYGFSEYEILKNNNFVVEKEYKIQFIDKIRNNKKTLKEMKVKIADMEGHLANDPILNINYLEPMIILDKYNFMYINDKFYYSNINIPDTKSCIIKYFEKLDKYGLFLGAENKLFDYTNKLLLVENIEKPIKAISNYKAEQLKDICKKLNIDIMKTPTKCKTKKELYTLIIEKIL</sequence>
<proteinExistence type="predicted"/>
<name>A0A6C0JBZ4_9ZZZZ</name>
<evidence type="ECO:0000313" key="1">
    <source>
        <dbReference type="EMBL" id="QHU02340.1"/>
    </source>
</evidence>
<protein>
    <submittedName>
        <fullName evidence="1">Uncharacterized protein</fullName>
    </submittedName>
</protein>
<reference evidence="1" key="1">
    <citation type="journal article" date="2020" name="Nature">
        <title>Giant virus diversity and host interactions through global metagenomics.</title>
        <authorList>
            <person name="Schulz F."/>
            <person name="Roux S."/>
            <person name="Paez-Espino D."/>
            <person name="Jungbluth S."/>
            <person name="Walsh D.A."/>
            <person name="Denef V.J."/>
            <person name="McMahon K.D."/>
            <person name="Konstantinidis K.T."/>
            <person name="Eloe-Fadrosh E.A."/>
            <person name="Kyrpides N.C."/>
            <person name="Woyke T."/>
        </authorList>
    </citation>
    <scope>NUCLEOTIDE SEQUENCE</scope>
    <source>
        <strain evidence="1">GVMAG-M-3300025880-75</strain>
    </source>
</reference>